<keyword evidence="3" id="KW-1185">Reference proteome</keyword>
<gene>
    <name evidence="2" type="ORF">FH972_008653</name>
</gene>
<accession>A0A5N6R1P4</accession>
<feature type="region of interest" description="Disordered" evidence="1">
    <location>
        <begin position="18"/>
        <end position="44"/>
    </location>
</feature>
<dbReference type="Proteomes" id="UP000327013">
    <property type="component" value="Chromosome 3"/>
</dbReference>
<organism evidence="2 3">
    <name type="scientific">Carpinus fangiana</name>
    <dbReference type="NCBI Taxonomy" id="176857"/>
    <lineage>
        <taxon>Eukaryota</taxon>
        <taxon>Viridiplantae</taxon>
        <taxon>Streptophyta</taxon>
        <taxon>Embryophyta</taxon>
        <taxon>Tracheophyta</taxon>
        <taxon>Spermatophyta</taxon>
        <taxon>Magnoliopsida</taxon>
        <taxon>eudicotyledons</taxon>
        <taxon>Gunneridae</taxon>
        <taxon>Pentapetalae</taxon>
        <taxon>rosids</taxon>
        <taxon>fabids</taxon>
        <taxon>Fagales</taxon>
        <taxon>Betulaceae</taxon>
        <taxon>Carpinus</taxon>
    </lineage>
</organism>
<evidence type="ECO:0000313" key="2">
    <source>
        <dbReference type="EMBL" id="KAE8022892.1"/>
    </source>
</evidence>
<sequence length="183" mass="19460">MAVPVTVSEMRVAYVQNHGGLNPKKRRREVKFPRHVRSPREEDGVDQAGKWASLVCAGHDKTSESLGATALDLGHVVAGVATIFKAVVVAVGVGGEGQAVEIGGFGHAAAGGDAGDEGDMRPQANEALGELEAGIDMALDRICYEEEVGPDHDGVLAVTALCKWLWVAQRHASLRRRRIVYKG</sequence>
<evidence type="ECO:0000256" key="1">
    <source>
        <dbReference type="SAM" id="MobiDB-lite"/>
    </source>
</evidence>
<dbReference type="EMBL" id="CM017323">
    <property type="protein sequence ID" value="KAE8022892.1"/>
    <property type="molecule type" value="Genomic_DNA"/>
</dbReference>
<evidence type="ECO:0000313" key="3">
    <source>
        <dbReference type="Proteomes" id="UP000327013"/>
    </source>
</evidence>
<dbReference type="AlphaFoldDB" id="A0A5N6R1P4"/>
<name>A0A5N6R1P4_9ROSI</name>
<reference evidence="2 3" key="1">
    <citation type="submission" date="2019-06" db="EMBL/GenBank/DDBJ databases">
        <title>A chromosomal-level reference genome of Carpinus fangiana (Coryloideae, Betulaceae).</title>
        <authorList>
            <person name="Yang X."/>
            <person name="Wang Z."/>
            <person name="Zhang L."/>
            <person name="Hao G."/>
            <person name="Liu J."/>
            <person name="Yang Y."/>
        </authorList>
    </citation>
    <scope>NUCLEOTIDE SEQUENCE [LARGE SCALE GENOMIC DNA]</scope>
    <source>
        <strain evidence="2">Cfa_2016G</strain>
        <tissue evidence="2">Leaf</tissue>
    </source>
</reference>
<proteinExistence type="predicted"/>
<feature type="compositionally biased region" description="Basic residues" evidence="1">
    <location>
        <begin position="23"/>
        <end position="37"/>
    </location>
</feature>
<protein>
    <submittedName>
        <fullName evidence="2">Uncharacterized protein</fullName>
    </submittedName>
</protein>